<evidence type="ECO:0000313" key="1">
    <source>
        <dbReference type="EnsemblMetazoa" id="PPA43686.1"/>
    </source>
</evidence>
<organism evidence="1 2">
    <name type="scientific">Pristionchus pacificus</name>
    <name type="common">Parasitic nematode worm</name>
    <dbReference type="NCBI Taxonomy" id="54126"/>
    <lineage>
        <taxon>Eukaryota</taxon>
        <taxon>Metazoa</taxon>
        <taxon>Ecdysozoa</taxon>
        <taxon>Nematoda</taxon>
        <taxon>Chromadorea</taxon>
        <taxon>Rhabditida</taxon>
        <taxon>Rhabditina</taxon>
        <taxon>Diplogasteromorpha</taxon>
        <taxon>Diplogasteroidea</taxon>
        <taxon>Neodiplogasteridae</taxon>
        <taxon>Pristionchus</taxon>
    </lineage>
</organism>
<reference evidence="1" key="2">
    <citation type="submission" date="2022-06" db="UniProtKB">
        <authorList>
            <consortium name="EnsemblMetazoa"/>
        </authorList>
    </citation>
    <scope>IDENTIFICATION</scope>
    <source>
        <strain evidence="1">PS312</strain>
    </source>
</reference>
<evidence type="ECO:0000313" key="2">
    <source>
        <dbReference type="Proteomes" id="UP000005239"/>
    </source>
</evidence>
<dbReference type="Proteomes" id="UP000005239">
    <property type="component" value="Unassembled WGS sequence"/>
</dbReference>
<dbReference type="EnsemblMetazoa" id="PPA43686.1">
    <property type="protein sequence ID" value="PPA43686.1"/>
    <property type="gene ID" value="WBGene00282055"/>
</dbReference>
<accession>A0A8R1Z4Y8</accession>
<reference evidence="2" key="1">
    <citation type="journal article" date="2008" name="Nat. Genet.">
        <title>The Pristionchus pacificus genome provides a unique perspective on nematode lifestyle and parasitism.</title>
        <authorList>
            <person name="Dieterich C."/>
            <person name="Clifton S.W."/>
            <person name="Schuster L.N."/>
            <person name="Chinwalla A."/>
            <person name="Delehaunty K."/>
            <person name="Dinkelacker I."/>
            <person name="Fulton L."/>
            <person name="Fulton R."/>
            <person name="Godfrey J."/>
            <person name="Minx P."/>
            <person name="Mitreva M."/>
            <person name="Roeseler W."/>
            <person name="Tian H."/>
            <person name="Witte H."/>
            <person name="Yang S.P."/>
            <person name="Wilson R.K."/>
            <person name="Sommer R.J."/>
        </authorList>
    </citation>
    <scope>NUCLEOTIDE SEQUENCE [LARGE SCALE GENOMIC DNA]</scope>
    <source>
        <strain evidence="2">PS312</strain>
    </source>
</reference>
<keyword evidence="2" id="KW-1185">Reference proteome</keyword>
<accession>A0A2A6C5R7</accession>
<proteinExistence type="predicted"/>
<dbReference type="AlphaFoldDB" id="A0A2A6C5R7"/>
<sequence length="68" mass="7871">MDRQARWPLQLENKELAWLIDIMSKPSFELIRGTRNEKEALVNTKPIRAHEQRGTRTVNQIAKEGTGV</sequence>
<gene>
    <name evidence="1" type="primary">WBGene00282055</name>
</gene>
<protein>
    <submittedName>
        <fullName evidence="1">Uncharacterized protein</fullName>
    </submittedName>
</protein>
<name>A0A2A6C5R7_PRIPA</name>